<dbReference type="AlphaFoldDB" id="A0AAD5T3M3"/>
<evidence type="ECO:0000256" key="1">
    <source>
        <dbReference type="ARBA" id="ARBA00000966"/>
    </source>
</evidence>
<keyword evidence="6" id="KW-0119">Carbohydrate metabolism</keyword>
<gene>
    <name evidence="11" type="ORF">HK100_009037</name>
</gene>
<comment type="caution">
    <text evidence="11">The sequence shown here is derived from an EMBL/GenBank/DDBJ whole genome shotgun (WGS) entry which is preliminary data.</text>
</comment>
<dbReference type="Gene3D" id="2.70.100.10">
    <property type="entry name" value="Glycoside hydrolase, family 7, domain"/>
    <property type="match status" value="2"/>
</dbReference>
<evidence type="ECO:0000256" key="8">
    <source>
        <dbReference type="ARBA" id="ARBA00023326"/>
    </source>
</evidence>
<evidence type="ECO:0000313" key="12">
    <source>
        <dbReference type="Proteomes" id="UP001211907"/>
    </source>
</evidence>
<feature type="signal peptide" evidence="10">
    <location>
        <begin position="1"/>
        <end position="17"/>
    </location>
</feature>
<dbReference type="GO" id="GO:0008810">
    <property type="term" value="F:cellulase activity"/>
    <property type="evidence" value="ECO:0007669"/>
    <property type="project" value="UniProtKB-EC"/>
</dbReference>
<evidence type="ECO:0000256" key="2">
    <source>
        <dbReference type="ARBA" id="ARBA00006044"/>
    </source>
</evidence>
<protein>
    <recommendedName>
        <fullName evidence="9">Glucanase</fullName>
        <ecNumber evidence="9">3.2.1.-</ecNumber>
    </recommendedName>
</protein>
<evidence type="ECO:0000256" key="7">
    <source>
        <dbReference type="ARBA" id="ARBA00023295"/>
    </source>
</evidence>
<dbReference type="PANTHER" id="PTHR33753:SF1">
    <property type="entry name" value="ENDO-BETA-1,4-GLUCANASE CELB"/>
    <property type="match status" value="1"/>
</dbReference>
<dbReference type="PRINTS" id="PR00734">
    <property type="entry name" value="GLHYDRLASE7"/>
</dbReference>
<keyword evidence="8 9" id="KW-0624">Polysaccharide degradation</keyword>
<evidence type="ECO:0000256" key="9">
    <source>
        <dbReference type="RuleBase" id="RU361164"/>
    </source>
</evidence>
<keyword evidence="7 9" id="KW-0326">Glycosidase</keyword>
<keyword evidence="5" id="KW-0325">Glycoprotein</keyword>
<organism evidence="11 12">
    <name type="scientific">Physocladia obscura</name>
    <dbReference type="NCBI Taxonomy" id="109957"/>
    <lineage>
        <taxon>Eukaryota</taxon>
        <taxon>Fungi</taxon>
        <taxon>Fungi incertae sedis</taxon>
        <taxon>Chytridiomycota</taxon>
        <taxon>Chytridiomycota incertae sedis</taxon>
        <taxon>Chytridiomycetes</taxon>
        <taxon>Chytridiales</taxon>
        <taxon>Chytriomycetaceae</taxon>
        <taxon>Physocladia</taxon>
    </lineage>
</organism>
<feature type="chain" id="PRO_5042092059" description="Glucanase" evidence="10">
    <location>
        <begin position="18"/>
        <end position="700"/>
    </location>
</feature>
<dbReference type="InterPro" id="IPR001722">
    <property type="entry name" value="Glyco_hydro_7"/>
</dbReference>
<dbReference type="InterPro" id="IPR013320">
    <property type="entry name" value="ConA-like_dom_sf"/>
</dbReference>
<name>A0AAD5T3M3_9FUNG</name>
<comment type="catalytic activity">
    <reaction evidence="1">
        <text>Endohydrolysis of (1-&gt;4)-beta-D-glucosidic linkages in cellulose, lichenin and cereal beta-D-glucans.</text>
        <dbReference type="EC" id="3.2.1.4"/>
    </reaction>
</comment>
<dbReference type="Proteomes" id="UP001211907">
    <property type="component" value="Unassembled WGS sequence"/>
</dbReference>
<dbReference type="PANTHER" id="PTHR33753">
    <property type="entry name" value="1,4-BETA-D-GLUCAN CELLOBIOHYDROLASE B"/>
    <property type="match status" value="1"/>
</dbReference>
<dbReference type="EC" id="3.2.1.-" evidence="9"/>
<dbReference type="GO" id="GO:0030245">
    <property type="term" value="P:cellulose catabolic process"/>
    <property type="evidence" value="ECO:0007669"/>
    <property type="project" value="UniProtKB-KW"/>
</dbReference>
<evidence type="ECO:0000256" key="5">
    <source>
        <dbReference type="ARBA" id="ARBA00023180"/>
    </source>
</evidence>
<dbReference type="EMBL" id="JADGJH010000453">
    <property type="protein sequence ID" value="KAJ3128682.1"/>
    <property type="molecule type" value="Genomic_DNA"/>
</dbReference>
<evidence type="ECO:0000256" key="6">
    <source>
        <dbReference type="ARBA" id="ARBA00023277"/>
    </source>
</evidence>
<reference evidence="11" key="1">
    <citation type="submission" date="2020-05" db="EMBL/GenBank/DDBJ databases">
        <title>Phylogenomic resolution of chytrid fungi.</title>
        <authorList>
            <person name="Stajich J.E."/>
            <person name="Amses K."/>
            <person name="Simmons R."/>
            <person name="Seto K."/>
            <person name="Myers J."/>
            <person name="Bonds A."/>
            <person name="Quandt C.A."/>
            <person name="Barry K."/>
            <person name="Liu P."/>
            <person name="Grigoriev I."/>
            <person name="Longcore J.E."/>
            <person name="James T.Y."/>
        </authorList>
    </citation>
    <scope>NUCLEOTIDE SEQUENCE</scope>
    <source>
        <strain evidence="11">JEL0513</strain>
    </source>
</reference>
<keyword evidence="3 9" id="KW-0378">Hydrolase</keyword>
<sequence length="700" mass="73449">MKFTVLVAIIELAFVSAQSLEPFPYTLCSTTTCEIRNTYVTPYLPGGSLANVASSGDSLTMGPNRLYLVNPEGTAYEQIYLKNRKLTFTLDISQVPCGMNSAMYFAAMNFSSTLGYGYCDGQTTCNEFDVTEANVGGQAVTAHPCPNATQSNTQGTCSSWGCAVNDRSNTQIGPNFDGIDVTKPFVVSTSFITDDGTDSGILASVVQTYQQGTTVVTIGNITEETCLSLPAVQYGGGFTAMSAGLDEGMVFIFSLWGTANSGDMDWLDGGNTTAKCSALNSTEMQQITTFSAFSLVPISATATTTSTATSITVTSSIPATTTTALPSPLDSFPYTFCSSTGCEIRNTFVTPVQPFGSLANVFPSGNSLTMGPNRLYLVNPEGTAYEQIYLKNRQLTFTMDISQVPCGMNAAMYFSAMSFSSEPGYGYCDGQTTCNEFDVTEANVGGQAFTAHPCPNATQSNTQGSCSSWGCGINDRLDTQIGPDFNGIDVTKPFAVSTSFFTDDGTDSGILTSVVQTYQQGSNVVTIGNITESTCLSLPAVQYGGGMTAMSAGLDEGMVFIFSLWGTANSGDMDWLDGGNTTAKCSALNFTELQQTATFSAFSLGPIDTVSVPSTSTTTVSTTTTRTTTPTTITTATTAITTTATISTSFATTSTTTSLTTTIASATAISVSASYSVSIPKITTEPICTEPTTTTTMACY</sequence>
<keyword evidence="10" id="KW-0732">Signal</keyword>
<keyword evidence="12" id="KW-1185">Reference proteome</keyword>
<dbReference type="InterPro" id="IPR037019">
    <property type="entry name" value="Glyco_hydro_7_sf"/>
</dbReference>
<evidence type="ECO:0000256" key="3">
    <source>
        <dbReference type="ARBA" id="ARBA00022801"/>
    </source>
</evidence>
<keyword evidence="4 9" id="KW-0136">Cellulose degradation</keyword>
<proteinExistence type="inferred from homology"/>
<evidence type="ECO:0000313" key="11">
    <source>
        <dbReference type="EMBL" id="KAJ3128682.1"/>
    </source>
</evidence>
<dbReference type="SUPFAM" id="SSF49899">
    <property type="entry name" value="Concanavalin A-like lectins/glucanases"/>
    <property type="match status" value="2"/>
</dbReference>
<evidence type="ECO:0000256" key="4">
    <source>
        <dbReference type="ARBA" id="ARBA00023001"/>
    </source>
</evidence>
<evidence type="ECO:0000256" key="10">
    <source>
        <dbReference type="SAM" id="SignalP"/>
    </source>
</evidence>
<accession>A0AAD5T3M3</accession>
<dbReference type="Pfam" id="PF00840">
    <property type="entry name" value="Glyco_hydro_7"/>
    <property type="match status" value="4"/>
</dbReference>
<comment type="similarity">
    <text evidence="2 9">Belongs to the glycosyl hydrolase 7 (cellulase C) family.</text>
</comment>